<dbReference type="EMBL" id="LMWJ01000023">
    <property type="protein sequence ID" value="KUM70720.1"/>
    <property type="molecule type" value="Genomic_DNA"/>
</dbReference>
<feature type="compositionally biased region" description="Basic and acidic residues" evidence="1">
    <location>
        <begin position="62"/>
        <end position="77"/>
    </location>
</feature>
<keyword evidence="3" id="KW-1185">Reference proteome</keyword>
<proteinExistence type="predicted"/>
<evidence type="ECO:0000313" key="3">
    <source>
        <dbReference type="Proteomes" id="UP000054024"/>
    </source>
</evidence>
<name>A0A117P098_9ACTN</name>
<dbReference type="RefSeq" id="WP_062155106.1">
    <property type="nucleotide sequence ID" value="NZ_KQ947992.1"/>
</dbReference>
<sequence>MVFRLRGEADLPLDPEAPRQRLGRIMADARSRVCLTNLLAAAANRPPDHPGAVRLCQSLDAETPKDVEETMQERHGR</sequence>
<comment type="caution">
    <text evidence="2">The sequence shown here is derived from an EMBL/GenBank/DDBJ whole genome shotgun (WGS) entry which is preliminary data.</text>
</comment>
<protein>
    <submittedName>
        <fullName evidence="2">Uncharacterized protein</fullName>
    </submittedName>
</protein>
<reference evidence="2 3" key="1">
    <citation type="submission" date="2015-10" db="EMBL/GenBank/DDBJ databases">
        <title>Draft genome sequence of Streptomyces curacoi DSM 40107, type strain for the species Streptomyces curacoi.</title>
        <authorList>
            <person name="Ruckert C."/>
            <person name="Winkler A."/>
            <person name="Kalinowski J."/>
            <person name="Kampfer P."/>
            <person name="Glaeser S."/>
        </authorList>
    </citation>
    <scope>NUCLEOTIDE SEQUENCE [LARGE SCALE GENOMIC DNA]</scope>
    <source>
        <strain evidence="2 3">DSM 40107</strain>
    </source>
</reference>
<feature type="region of interest" description="Disordered" evidence="1">
    <location>
        <begin position="58"/>
        <end position="77"/>
    </location>
</feature>
<dbReference type="AlphaFoldDB" id="A0A117P098"/>
<gene>
    <name evidence="2" type="ORF">AQI70_28655</name>
</gene>
<accession>A0A117P098</accession>
<evidence type="ECO:0000256" key="1">
    <source>
        <dbReference type="SAM" id="MobiDB-lite"/>
    </source>
</evidence>
<evidence type="ECO:0000313" key="2">
    <source>
        <dbReference type="EMBL" id="KUM70720.1"/>
    </source>
</evidence>
<dbReference type="Proteomes" id="UP000054024">
    <property type="component" value="Unassembled WGS sequence"/>
</dbReference>
<organism evidence="2 3">
    <name type="scientific">Streptomyces curacoi</name>
    <dbReference type="NCBI Taxonomy" id="146536"/>
    <lineage>
        <taxon>Bacteria</taxon>
        <taxon>Bacillati</taxon>
        <taxon>Actinomycetota</taxon>
        <taxon>Actinomycetes</taxon>
        <taxon>Kitasatosporales</taxon>
        <taxon>Streptomycetaceae</taxon>
        <taxon>Streptomyces</taxon>
    </lineage>
</organism>